<dbReference type="Pfam" id="PF08027">
    <property type="entry name" value="Albumin_I"/>
    <property type="match status" value="1"/>
</dbReference>
<evidence type="ECO:0000256" key="4">
    <source>
        <dbReference type="ARBA" id="ARBA00023129"/>
    </source>
</evidence>
<evidence type="ECO:0000256" key="3">
    <source>
        <dbReference type="ARBA" id="ARBA00022854"/>
    </source>
</evidence>
<dbReference type="GO" id="GO:0045735">
    <property type="term" value="F:nutrient reservoir activity"/>
    <property type="evidence" value="ECO:0007669"/>
    <property type="project" value="UniProtKB-KW"/>
</dbReference>
<feature type="domain" description="Albumin I chain a" evidence="6">
    <location>
        <begin position="55"/>
        <end position="102"/>
    </location>
</feature>
<evidence type="ECO:0000256" key="2">
    <source>
        <dbReference type="ARBA" id="ARBA00022761"/>
    </source>
</evidence>
<evidence type="ECO:0000313" key="8">
    <source>
        <dbReference type="Proteomes" id="UP001367508"/>
    </source>
</evidence>
<dbReference type="SUPFAM" id="SSF57059">
    <property type="entry name" value="omega toxin-like"/>
    <property type="match status" value="1"/>
</dbReference>
<keyword evidence="3" id="KW-0960">Knottin</keyword>
<reference evidence="7 8" key="1">
    <citation type="submission" date="2024-01" db="EMBL/GenBank/DDBJ databases">
        <title>The genomes of 5 underutilized Papilionoideae crops provide insights into root nodulation and disease resistanc.</title>
        <authorList>
            <person name="Jiang F."/>
        </authorList>
    </citation>
    <scope>NUCLEOTIDE SEQUENCE [LARGE SCALE GENOMIC DNA]</scope>
    <source>
        <strain evidence="7">LVBAO_FW01</strain>
        <tissue evidence="7">Leaves</tissue>
    </source>
</reference>
<comment type="caution">
    <text evidence="7">The sequence shown here is derived from an EMBL/GenBank/DDBJ whole genome shotgun (WGS) entry which is preliminary data.</text>
</comment>
<name>A0AAN9R9N8_CANGL</name>
<sequence length="108" mass="11554">MFSVKKIEACSGACSPLEMPPCGSGECRCVPAGLVVGFCTNPTSLASAAKMIEAHLHLCQSNDECLKKGSGNFCARFPNPYVEYGWCINSDASELVKDFLKMPTAITQ</sequence>
<evidence type="ECO:0000256" key="1">
    <source>
        <dbReference type="ARBA" id="ARBA00022656"/>
    </source>
</evidence>
<dbReference type="Proteomes" id="UP001367508">
    <property type="component" value="Unassembled WGS sequence"/>
</dbReference>
<keyword evidence="1" id="KW-0800">Toxin</keyword>
<dbReference type="EMBL" id="JAYMYQ010000001">
    <property type="protein sequence ID" value="KAK7358878.1"/>
    <property type="molecule type" value="Genomic_DNA"/>
</dbReference>
<evidence type="ECO:0000256" key="5">
    <source>
        <dbReference type="ARBA" id="ARBA00023157"/>
    </source>
</evidence>
<accession>A0AAN9R9N8</accession>
<keyword evidence="2" id="KW-0758">Storage protein</keyword>
<dbReference type="InterPro" id="IPR032000">
    <property type="entry name" value="Albumin_I_a"/>
</dbReference>
<dbReference type="AlphaFoldDB" id="A0AAN9R9N8"/>
<keyword evidence="4" id="KW-0708">Seed storage protein</keyword>
<evidence type="ECO:0000313" key="7">
    <source>
        <dbReference type="EMBL" id="KAK7358878.1"/>
    </source>
</evidence>
<protein>
    <recommendedName>
        <fullName evidence="6">Albumin I chain a domain-containing protein</fullName>
    </recommendedName>
</protein>
<gene>
    <name evidence="7" type="ORF">VNO77_00818</name>
</gene>
<keyword evidence="8" id="KW-1185">Reference proteome</keyword>
<organism evidence="7 8">
    <name type="scientific">Canavalia gladiata</name>
    <name type="common">Sword bean</name>
    <name type="synonym">Dolichos gladiatus</name>
    <dbReference type="NCBI Taxonomy" id="3824"/>
    <lineage>
        <taxon>Eukaryota</taxon>
        <taxon>Viridiplantae</taxon>
        <taxon>Streptophyta</taxon>
        <taxon>Embryophyta</taxon>
        <taxon>Tracheophyta</taxon>
        <taxon>Spermatophyta</taxon>
        <taxon>Magnoliopsida</taxon>
        <taxon>eudicotyledons</taxon>
        <taxon>Gunneridae</taxon>
        <taxon>Pentapetalae</taxon>
        <taxon>rosids</taxon>
        <taxon>fabids</taxon>
        <taxon>Fabales</taxon>
        <taxon>Fabaceae</taxon>
        <taxon>Papilionoideae</taxon>
        <taxon>50 kb inversion clade</taxon>
        <taxon>NPAAA clade</taxon>
        <taxon>indigoferoid/millettioid clade</taxon>
        <taxon>Phaseoleae</taxon>
        <taxon>Canavalia</taxon>
    </lineage>
</organism>
<evidence type="ECO:0000259" key="6">
    <source>
        <dbReference type="Pfam" id="PF16720"/>
    </source>
</evidence>
<dbReference type="InterPro" id="IPR012512">
    <property type="entry name" value="Albumin_I"/>
</dbReference>
<keyword evidence="5" id="KW-1015">Disulfide bond</keyword>
<dbReference type="GO" id="GO:0090729">
    <property type="term" value="F:toxin activity"/>
    <property type="evidence" value="ECO:0007669"/>
    <property type="project" value="UniProtKB-KW"/>
</dbReference>
<dbReference type="Pfam" id="PF16720">
    <property type="entry name" value="Albumin_I_a"/>
    <property type="match status" value="1"/>
</dbReference>
<proteinExistence type="predicted"/>